<feature type="region of interest" description="Disordered" evidence="3">
    <location>
        <begin position="765"/>
        <end position="937"/>
    </location>
</feature>
<accession>A0AAW0E6L8</accession>
<comment type="caution">
    <text evidence="6">The sequence shown here is derived from an EMBL/GenBank/DDBJ whole genome shotgun (WGS) entry which is preliminary data.</text>
</comment>
<evidence type="ECO:0000313" key="6">
    <source>
        <dbReference type="EMBL" id="KAK7060357.1"/>
    </source>
</evidence>
<keyword evidence="2" id="KW-0378">Hydrolase</keyword>
<feature type="region of interest" description="Disordered" evidence="3">
    <location>
        <begin position="443"/>
        <end position="483"/>
    </location>
</feature>
<dbReference type="CDD" id="cd09906">
    <property type="entry name" value="H3TH_YEN1"/>
    <property type="match status" value="1"/>
</dbReference>
<proteinExistence type="predicted"/>
<feature type="compositionally biased region" description="Acidic residues" evidence="3">
    <location>
        <begin position="451"/>
        <end position="468"/>
    </location>
</feature>
<dbReference type="PANTHER" id="PTHR11081">
    <property type="entry name" value="FLAP ENDONUCLEASE FAMILY MEMBER"/>
    <property type="match status" value="1"/>
</dbReference>
<dbReference type="InterPro" id="IPR036279">
    <property type="entry name" value="5-3_exonuclease_C_sf"/>
</dbReference>
<gene>
    <name evidence="6" type="ORF">VNI00_001122</name>
</gene>
<dbReference type="SUPFAM" id="SSF47807">
    <property type="entry name" value="5' to 3' exonuclease, C-terminal subdomain"/>
    <property type="match status" value="1"/>
</dbReference>
<feature type="compositionally biased region" description="Basic and acidic residues" evidence="3">
    <location>
        <begin position="671"/>
        <end position="685"/>
    </location>
</feature>
<feature type="compositionally biased region" description="Polar residues" evidence="3">
    <location>
        <begin position="773"/>
        <end position="789"/>
    </location>
</feature>
<feature type="compositionally biased region" description="Low complexity" evidence="3">
    <location>
        <begin position="890"/>
        <end position="903"/>
    </location>
</feature>
<feature type="region of interest" description="Disordered" evidence="3">
    <location>
        <begin position="510"/>
        <end position="726"/>
    </location>
</feature>
<feature type="compositionally biased region" description="Low complexity" evidence="3">
    <location>
        <begin position="686"/>
        <end position="697"/>
    </location>
</feature>
<dbReference type="CDD" id="cd09870">
    <property type="entry name" value="PIN_YEN1"/>
    <property type="match status" value="1"/>
</dbReference>
<feature type="compositionally biased region" description="Basic and acidic residues" evidence="3">
    <location>
        <begin position="867"/>
        <end position="878"/>
    </location>
</feature>
<dbReference type="GO" id="GO:0008821">
    <property type="term" value="F:crossover junction DNA endonuclease activity"/>
    <property type="evidence" value="ECO:0007669"/>
    <property type="project" value="InterPro"/>
</dbReference>
<name>A0AAW0E6L8_9AGAR</name>
<dbReference type="SMART" id="SM00484">
    <property type="entry name" value="XPGI"/>
    <property type="match status" value="1"/>
</dbReference>
<dbReference type="Pfam" id="PF00867">
    <property type="entry name" value="XPG_I"/>
    <property type="match status" value="1"/>
</dbReference>
<dbReference type="SUPFAM" id="SSF88723">
    <property type="entry name" value="PIN domain-like"/>
    <property type="match status" value="1"/>
</dbReference>
<dbReference type="SMART" id="SM00485">
    <property type="entry name" value="XPGN"/>
    <property type="match status" value="1"/>
</dbReference>
<evidence type="ECO:0000259" key="5">
    <source>
        <dbReference type="SMART" id="SM00485"/>
    </source>
</evidence>
<feature type="compositionally biased region" description="Acidic residues" evidence="3">
    <location>
        <begin position="590"/>
        <end position="600"/>
    </location>
</feature>
<feature type="domain" description="XPG N-terminal" evidence="5">
    <location>
        <begin position="1"/>
        <end position="102"/>
    </location>
</feature>
<dbReference type="GO" id="GO:0017108">
    <property type="term" value="F:5'-flap endonuclease activity"/>
    <property type="evidence" value="ECO:0007669"/>
    <property type="project" value="TreeGrafter"/>
</dbReference>
<evidence type="ECO:0000256" key="3">
    <source>
        <dbReference type="SAM" id="MobiDB-lite"/>
    </source>
</evidence>
<evidence type="ECO:0000313" key="7">
    <source>
        <dbReference type="Proteomes" id="UP001383192"/>
    </source>
</evidence>
<keyword evidence="7" id="KW-1185">Reference proteome</keyword>
<feature type="domain" description="XPG-I" evidence="4">
    <location>
        <begin position="110"/>
        <end position="183"/>
    </location>
</feature>
<feature type="compositionally biased region" description="Basic residues" evidence="3">
    <location>
        <begin position="855"/>
        <end position="864"/>
    </location>
</feature>
<dbReference type="InterPro" id="IPR037316">
    <property type="entry name" value="Yen1_H3TH"/>
</dbReference>
<dbReference type="Proteomes" id="UP001383192">
    <property type="component" value="Unassembled WGS sequence"/>
</dbReference>
<sequence length="972" mass="106681">MGVAGLWPLLQPAQSITTLTALSLTKFNGPHRGFRIGIDASIWFFHAEYGKEGENPELRTLFFRCAELTNHGFLPIFVFDGPLRPKFKRGKRVNTTQQHALVTGMQAIIEAFGFEYRTAPGEAEAELALLNRLGVIDGILSDDVDTFLFGATTVIRNHSSTHPSSAGSGSVEKSTVIVYNLPHPAFPDLQPADLIFIALCSGGDYDATGIPSCGIKIAYGLAQAGFGKSLYQAATTYGHDRVSMETFLRKWRADVAQELRTNASGYLPMKKPSVANNIPNTFPDIDVLLSYVTPITSESKGRLDRYDNLMVGHGRNDGWVQKDPSLPKIARLCEQYFEWGIMDSIIKRFRTVIFHGAVLRILRRTVLVEDQDAHNGLPPVSHDLLKKYFAPNYFVDLTADGEPCPVLVNKIHSTRQHASTSNTLEYRLEVSPTVLVKLTASGVVGDRRPPDEDEWAEEVEDDESDEEEGSKKKKKKAEPKDPKEPLRLWIPEAFIKNAIPHILEEYEEAQRKKAEKKAGKGKKQATGEKSPAKGRKGKSKDTVSAEVPSSPVKKKSTKENVKVATKAPPKATKPKQDARSRAIAMFEGQDVTDSDSEQEMESWKPSTLRSMMPQKDYLSKRRSNIPWEDETMDAGVLDNEKPPAKEPTKPLVKDLTQPKPIVKDLTQPKLLVKDLTKGRGTKVDQNKAANAKPKTAPLTSTRLSQSDGIDNIFSTRKPGTIAPVEKGKGKAKAAASAAAAYPWLTRDLYDDDTDESISLPSASTIFDGYASKGNPSASSSTSDLTTPRKTQPFPAPSPPRDDPFIDDFYAEAGPPDTPSPTKTNARKKSDLSSSSSEEELDGSPARSRTRELNKSPRKSKKQSSPRKSTEAEVGRKTIADVQHPSRVSRRSSSPTPSSRSSTVKTNTKMIAKSKRALPVINISSSDDDSEDDGTGTGYISRMAMTATVVNPNVRNTTKPKPQPKCIAVIDLT</sequence>
<dbReference type="InterPro" id="IPR029060">
    <property type="entry name" value="PIN-like_dom_sf"/>
</dbReference>
<evidence type="ECO:0000259" key="4">
    <source>
        <dbReference type="SMART" id="SM00484"/>
    </source>
</evidence>
<dbReference type="GO" id="GO:0006281">
    <property type="term" value="P:DNA repair"/>
    <property type="evidence" value="ECO:0007669"/>
    <property type="project" value="UniProtKB-ARBA"/>
</dbReference>
<evidence type="ECO:0000256" key="1">
    <source>
        <dbReference type="ARBA" id="ARBA00022722"/>
    </source>
</evidence>
<protein>
    <recommendedName>
        <fullName evidence="8">XPG-I domain-containing protein</fullName>
    </recommendedName>
</protein>
<dbReference type="Pfam" id="PF00752">
    <property type="entry name" value="XPG_N"/>
    <property type="match status" value="1"/>
</dbReference>
<dbReference type="InterPro" id="IPR006085">
    <property type="entry name" value="XPG_DNA_repair_N"/>
</dbReference>
<reference evidence="6 7" key="1">
    <citation type="submission" date="2024-01" db="EMBL/GenBank/DDBJ databases">
        <title>A draft genome for a cacao thread blight-causing isolate of Paramarasmius palmivorus.</title>
        <authorList>
            <person name="Baruah I.K."/>
            <person name="Bukari Y."/>
            <person name="Amoako-Attah I."/>
            <person name="Meinhardt L.W."/>
            <person name="Bailey B.A."/>
            <person name="Cohen S.P."/>
        </authorList>
    </citation>
    <scope>NUCLEOTIDE SEQUENCE [LARGE SCALE GENOMIC DNA]</scope>
    <source>
        <strain evidence="6 7">GH-12</strain>
    </source>
</reference>
<evidence type="ECO:0000256" key="2">
    <source>
        <dbReference type="ARBA" id="ARBA00022801"/>
    </source>
</evidence>
<dbReference type="InterPro" id="IPR006084">
    <property type="entry name" value="XPG/Rad2"/>
</dbReference>
<dbReference type="AlphaFoldDB" id="A0AAW0E6L8"/>
<dbReference type="InterPro" id="IPR006086">
    <property type="entry name" value="XPG-I_dom"/>
</dbReference>
<dbReference type="EMBL" id="JAYKXP010000003">
    <property type="protein sequence ID" value="KAK7060357.1"/>
    <property type="molecule type" value="Genomic_DNA"/>
</dbReference>
<dbReference type="PRINTS" id="PR00853">
    <property type="entry name" value="XPGRADSUPER"/>
</dbReference>
<evidence type="ECO:0008006" key="8">
    <source>
        <dbReference type="Google" id="ProtNLM"/>
    </source>
</evidence>
<organism evidence="6 7">
    <name type="scientific">Paramarasmius palmivorus</name>
    <dbReference type="NCBI Taxonomy" id="297713"/>
    <lineage>
        <taxon>Eukaryota</taxon>
        <taxon>Fungi</taxon>
        <taxon>Dikarya</taxon>
        <taxon>Basidiomycota</taxon>
        <taxon>Agaricomycotina</taxon>
        <taxon>Agaricomycetes</taxon>
        <taxon>Agaricomycetidae</taxon>
        <taxon>Agaricales</taxon>
        <taxon>Marasmiineae</taxon>
        <taxon>Marasmiaceae</taxon>
        <taxon>Paramarasmius</taxon>
    </lineage>
</organism>
<dbReference type="Gene3D" id="3.40.50.1010">
    <property type="entry name" value="5'-nuclease"/>
    <property type="match status" value="1"/>
</dbReference>
<dbReference type="Pfam" id="PF18380">
    <property type="entry name" value="GEN1_C"/>
    <property type="match status" value="1"/>
</dbReference>
<dbReference type="InterPro" id="IPR041177">
    <property type="entry name" value="GEN1_C"/>
</dbReference>
<dbReference type="PANTHER" id="PTHR11081:SF75">
    <property type="entry name" value="ENDONUCLEASE, PUTATIVE (AFU_ORTHOLOGUE AFUA_3G13260)-RELATED"/>
    <property type="match status" value="1"/>
</dbReference>
<feature type="compositionally biased region" description="Basic and acidic residues" evidence="3">
    <location>
        <begin position="638"/>
        <end position="652"/>
    </location>
</feature>
<feature type="compositionally biased region" description="Polar residues" evidence="3">
    <location>
        <begin position="698"/>
        <end position="714"/>
    </location>
</feature>
<keyword evidence="1" id="KW-0540">Nuclease</keyword>